<dbReference type="STRING" id="768710.DesyoDRAFT_2221"/>
<evidence type="ECO:0000313" key="3">
    <source>
        <dbReference type="Proteomes" id="UP000005104"/>
    </source>
</evidence>
<dbReference type="HOGENOM" id="CLU_027957_0_0_9"/>
<dbReference type="Pfam" id="PF19364">
    <property type="entry name" value="DUF5940"/>
    <property type="match status" value="1"/>
</dbReference>
<evidence type="ECO:0000259" key="1">
    <source>
        <dbReference type="Pfam" id="PF19364"/>
    </source>
</evidence>
<organism evidence="2 3">
    <name type="scientific">Desulfosporosinus youngiae DSM 17734</name>
    <dbReference type="NCBI Taxonomy" id="768710"/>
    <lineage>
        <taxon>Bacteria</taxon>
        <taxon>Bacillati</taxon>
        <taxon>Bacillota</taxon>
        <taxon>Clostridia</taxon>
        <taxon>Eubacteriales</taxon>
        <taxon>Desulfitobacteriaceae</taxon>
        <taxon>Desulfosporosinus</taxon>
    </lineage>
</organism>
<gene>
    <name evidence="2" type="ORF">DesyoDRAFT_2221</name>
</gene>
<accession>H5Y3R2</accession>
<dbReference type="EMBL" id="CM001441">
    <property type="protein sequence ID" value="EHQ89306.1"/>
    <property type="molecule type" value="Genomic_DNA"/>
</dbReference>
<proteinExistence type="predicted"/>
<dbReference type="InterPro" id="IPR016039">
    <property type="entry name" value="Thiolase-like"/>
</dbReference>
<sequence>MYPVIKGASYDLIHTPGLMMQQIQGRNPELCTLTEHLRTFASAVGYPPHQAFIGNILPEDLPTVSRPWYKNLLSDTTRQGQRGEIVPEDEFLGLMKVVDEFELVCLEDSFQKAILERLRTNSAVRALKGVCEPSAKGYSLWEIQEMIQKEDALPLSCAGMTKGCVRRGSTTDPEHSASRVAENIITKASAVIALQTLFLKTGLEPSDVDYVIEASEEACGDLRQKGGGGFAKSIAEACSCLKASGADIRAFCAAPVHALMQGAALVQSGIFKNVVVVAGGCSAKLGLNASVHIEQKMPLLEDMLGAFAFYISENDGINPIIRTDLIGRMNVGCGDSPPVVYRALVADPLAKGGYKITDIDRYAGELVNPELIEPIGCGDVAKMNYKMIASLGVLQGEFERTQIEAQIKRFGVPGFAPNQGHIPSGVTYIGPACELILQEKISQVMIIGKGSLFLGKLTHLYDAVSLIIQKNPGDLFSLS</sequence>
<evidence type="ECO:0000313" key="2">
    <source>
        <dbReference type="EMBL" id="EHQ89306.1"/>
    </source>
</evidence>
<protein>
    <submittedName>
        <fullName evidence="2">3-oxoacyl-(Acyl-carrier-protein) synthase III</fullName>
    </submittedName>
</protein>
<dbReference type="eggNOG" id="COG0332">
    <property type="taxonomic scope" value="Bacteria"/>
</dbReference>
<dbReference type="RefSeq" id="WP_007782894.1">
    <property type="nucleotide sequence ID" value="NZ_CM001441.1"/>
</dbReference>
<dbReference type="SUPFAM" id="SSF53901">
    <property type="entry name" value="Thiolase-like"/>
    <property type="match status" value="1"/>
</dbReference>
<dbReference type="NCBIfam" id="NF040746">
    <property type="entry name" value="reduct_C_beta"/>
    <property type="match status" value="1"/>
</dbReference>
<dbReference type="Gene3D" id="3.40.47.10">
    <property type="match status" value="1"/>
</dbReference>
<dbReference type="GO" id="GO:0016746">
    <property type="term" value="F:acyltransferase activity"/>
    <property type="evidence" value="ECO:0007669"/>
    <property type="project" value="InterPro"/>
</dbReference>
<reference evidence="2 3" key="1">
    <citation type="submission" date="2011-11" db="EMBL/GenBank/DDBJ databases">
        <title>The Noncontiguous Finished genome of Desulfosporosinus youngiae DSM 17734.</title>
        <authorList>
            <consortium name="US DOE Joint Genome Institute (JGI-PGF)"/>
            <person name="Lucas S."/>
            <person name="Han J."/>
            <person name="Lapidus A."/>
            <person name="Cheng J.-F."/>
            <person name="Goodwin L."/>
            <person name="Pitluck S."/>
            <person name="Peters L."/>
            <person name="Ovchinnikova G."/>
            <person name="Lu M."/>
            <person name="Land M.L."/>
            <person name="Hauser L."/>
            <person name="Pester M."/>
            <person name="Spring S."/>
            <person name="Ollivier B."/>
            <person name="Rattei T."/>
            <person name="Klenk H.-P."/>
            <person name="Wagner M."/>
            <person name="Loy A."/>
            <person name="Woyke T.J."/>
        </authorList>
    </citation>
    <scope>NUCLEOTIDE SEQUENCE [LARGE SCALE GENOMIC DNA]</scope>
    <source>
        <strain evidence="2 3">DSM 17734</strain>
    </source>
</reference>
<dbReference type="AlphaFoldDB" id="H5Y3R2"/>
<name>H5Y3R2_9FIRM</name>
<dbReference type="Proteomes" id="UP000005104">
    <property type="component" value="Chromosome"/>
</dbReference>
<feature type="domain" description="DUF5940" evidence="1">
    <location>
        <begin position="340"/>
        <end position="473"/>
    </location>
</feature>
<dbReference type="InterPro" id="IPR045984">
    <property type="entry name" value="DUF5940"/>
</dbReference>
<keyword evidence="3" id="KW-1185">Reference proteome</keyword>